<name>A0A7T8HM29_CALRO</name>
<accession>A0A7T8HM29</accession>
<dbReference type="AlphaFoldDB" id="A0A7T8HM29"/>
<sequence length="56" mass="6259">NPLGIPPNKRLPKILSARVYYMPSTNEQRSVNAGAMTLCALGTWMNFYGERDGARM</sequence>
<proteinExistence type="predicted"/>
<dbReference type="EMBL" id="CP045892">
    <property type="protein sequence ID" value="QQP52588.1"/>
    <property type="molecule type" value="Genomic_DNA"/>
</dbReference>
<evidence type="ECO:0000313" key="2">
    <source>
        <dbReference type="Proteomes" id="UP000595437"/>
    </source>
</evidence>
<evidence type="ECO:0000313" key="1">
    <source>
        <dbReference type="EMBL" id="QQP52588.1"/>
    </source>
</evidence>
<keyword evidence="2" id="KW-1185">Reference proteome</keyword>
<gene>
    <name evidence="1" type="ORF">FKW44_004779</name>
</gene>
<dbReference type="Proteomes" id="UP000595437">
    <property type="component" value="Chromosome 3"/>
</dbReference>
<organism evidence="1 2">
    <name type="scientific">Caligus rogercresseyi</name>
    <name type="common">Sea louse</name>
    <dbReference type="NCBI Taxonomy" id="217165"/>
    <lineage>
        <taxon>Eukaryota</taxon>
        <taxon>Metazoa</taxon>
        <taxon>Ecdysozoa</taxon>
        <taxon>Arthropoda</taxon>
        <taxon>Crustacea</taxon>
        <taxon>Multicrustacea</taxon>
        <taxon>Hexanauplia</taxon>
        <taxon>Copepoda</taxon>
        <taxon>Siphonostomatoida</taxon>
        <taxon>Caligidae</taxon>
        <taxon>Caligus</taxon>
    </lineage>
</organism>
<reference evidence="2" key="1">
    <citation type="submission" date="2021-01" db="EMBL/GenBank/DDBJ databases">
        <title>Caligus Genome Assembly.</title>
        <authorList>
            <person name="Gallardo-Escarate C."/>
        </authorList>
    </citation>
    <scope>NUCLEOTIDE SEQUENCE [LARGE SCALE GENOMIC DNA]</scope>
</reference>
<protein>
    <submittedName>
        <fullName evidence="1">Uncharacterized protein</fullName>
    </submittedName>
</protein>
<feature type="non-terminal residue" evidence="1">
    <location>
        <position position="1"/>
    </location>
</feature>